<dbReference type="GO" id="GO:0005634">
    <property type="term" value="C:nucleus"/>
    <property type="evidence" value="ECO:0007669"/>
    <property type="project" value="UniProtKB-SubCell"/>
</dbReference>
<dbReference type="NCBIfam" id="TIGR01053">
    <property type="entry name" value="LSD1"/>
    <property type="match status" value="3"/>
</dbReference>
<dbReference type="EMBL" id="JAAALK010000080">
    <property type="protein sequence ID" value="KAG8092917.1"/>
    <property type="molecule type" value="Genomic_DNA"/>
</dbReference>
<organism evidence="4 5">
    <name type="scientific">Zizania palustris</name>
    <name type="common">Northern wild rice</name>
    <dbReference type="NCBI Taxonomy" id="103762"/>
    <lineage>
        <taxon>Eukaryota</taxon>
        <taxon>Viridiplantae</taxon>
        <taxon>Streptophyta</taxon>
        <taxon>Embryophyta</taxon>
        <taxon>Tracheophyta</taxon>
        <taxon>Spermatophyta</taxon>
        <taxon>Magnoliopsida</taxon>
        <taxon>Liliopsida</taxon>
        <taxon>Poales</taxon>
        <taxon>Poaceae</taxon>
        <taxon>BOP clade</taxon>
        <taxon>Oryzoideae</taxon>
        <taxon>Oryzeae</taxon>
        <taxon>Zizaniinae</taxon>
        <taxon>Zizania</taxon>
    </lineage>
</organism>
<dbReference type="InterPro" id="IPR040319">
    <property type="entry name" value="LSD1-like"/>
</dbReference>
<dbReference type="Pfam" id="PF06943">
    <property type="entry name" value="zf-LSD1"/>
    <property type="match status" value="3"/>
</dbReference>
<proteinExistence type="predicted"/>
<keyword evidence="2" id="KW-0539">Nucleus</keyword>
<feature type="domain" description="Zinc finger LSD1-type" evidence="3">
    <location>
        <begin position="86"/>
        <end position="110"/>
    </location>
</feature>
<evidence type="ECO:0000256" key="1">
    <source>
        <dbReference type="ARBA" id="ARBA00004123"/>
    </source>
</evidence>
<reference evidence="4" key="2">
    <citation type="submission" date="2021-02" db="EMBL/GenBank/DDBJ databases">
        <authorList>
            <person name="Kimball J.A."/>
            <person name="Haas M.W."/>
            <person name="Macchietto M."/>
            <person name="Kono T."/>
            <person name="Duquette J."/>
            <person name="Shao M."/>
        </authorList>
    </citation>
    <scope>NUCLEOTIDE SEQUENCE</scope>
    <source>
        <tissue evidence="4">Fresh leaf tissue</tissue>
    </source>
</reference>
<evidence type="ECO:0000259" key="3">
    <source>
        <dbReference type="Pfam" id="PF06943"/>
    </source>
</evidence>
<comment type="subcellular location">
    <subcellularLocation>
        <location evidence="1">Nucleus</location>
    </subcellularLocation>
</comment>
<protein>
    <recommendedName>
        <fullName evidence="3">Zinc finger LSD1-type domain-containing protein</fullName>
    </recommendedName>
</protein>
<sequence>MRGPGPRGSTNTISPLVIETKKERRGVRTTGRLPPSASSRLQPFIRLRPDKSAAAGCCRLIHRRFPSSPAVSCGGTSRGMQSQIVCHGCRNILLYPRGAPTVCCAVCHAVNSAAPPPGMDIAHLICGGCRTLLMYTRNATSVRCSCCDTVNLIRPVSSIAHVNCGQCQTVLMYPYGAPSVKCAICNFITNIRMNTMGPLPPTVPTLNETPYIVPSTSAVCPVVYIMSSF</sequence>
<feature type="domain" description="Zinc finger LSD1-type" evidence="3">
    <location>
        <begin position="164"/>
        <end position="188"/>
    </location>
</feature>
<evidence type="ECO:0000313" key="4">
    <source>
        <dbReference type="EMBL" id="KAG8092917.1"/>
    </source>
</evidence>
<dbReference type="PANTHER" id="PTHR31747:SF14">
    <property type="entry name" value="PROTEIN LOL2"/>
    <property type="match status" value="1"/>
</dbReference>
<evidence type="ECO:0000256" key="2">
    <source>
        <dbReference type="ARBA" id="ARBA00023242"/>
    </source>
</evidence>
<keyword evidence="5" id="KW-1185">Reference proteome</keyword>
<dbReference type="PANTHER" id="PTHR31747">
    <property type="entry name" value="PROTEIN LSD1"/>
    <property type="match status" value="1"/>
</dbReference>
<feature type="domain" description="Zinc finger LSD1-type" evidence="3">
    <location>
        <begin position="126"/>
        <end position="150"/>
    </location>
</feature>
<reference evidence="4" key="1">
    <citation type="journal article" date="2021" name="bioRxiv">
        <title>Whole Genome Assembly and Annotation of Northern Wild Rice, Zizania palustris L., Supports a Whole Genome Duplication in the Zizania Genus.</title>
        <authorList>
            <person name="Haas M."/>
            <person name="Kono T."/>
            <person name="Macchietto M."/>
            <person name="Millas R."/>
            <person name="McGilp L."/>
            <person name="Shao M."/>
            <person name="Duquette J."/>
            <person name="Hirsch C.N."/>
            <person name="Kimball J."/>
        </authorList>
    </citation>
    <scope>NUCLEOTIDE SEQUENCE</scope>
    <source>
        <tissue evidence="4">Fresh leaf tissue</tissue>
    </source>
</reference>
<dbReference type="AlphaFoldDB" id="A0A8J5WPU3"/>
<accession>A0A8J5WPU3</accession>
<dbReference type="OrthoDB" id="638133at2759"/>
<evidence type="ECO:0000313" key="5">
    <source>
        <dbReference type="Proteomes" id="UP000729402"/>
    </source>
</evidence>
<gene>
    <name evidence="4" type="ORF">GUJ93_ZPchr0012g20693</name>
</gene>
<comment type="caution">
    <text evidence="4">The sequence shown here is derived from an EMBL/GenBank/DDBJ whole genome shotgun (WGS) entry which is preliminary data.</text>
</comment>
<name>A0A8J5WPU3_ZIZPA</name>
<dbReference type="InterPro" id="IPR005735">
    <property type="entry name" value="Znf_LSD1"/>
</dbReference>
<dbReference type="Proteomes" id="UP000729402">
    <property type="component" value="Unassembled WGS sequence"/>
</dbReference>